<name>A0ACB9PYM3_BAUVA</name>
<organism evidence="1 2">
    <name type="scientific">Bauhinia variegata</name>
    <name type="common">Purple orchid tree</name>
    <name type="synonym">Phanera variegata</name>
    <dbReference type="NCBI Taxonomy" id="167791"/>
    <lineage>
        <taxon>Eukaryota</taxon>
        <taxon>Viridiplantae</taxon>
        <taxon>Streptophyta</taxon>
        <taxon>Embryophyta</taxon>
        <taxon>Tracheophyta</taxon>
        <taxon>Spermatophyta</taxon>
        <taxon>Magnoliopsida</taxon>
        <taxon>eudicotyledons</taxon>
        <taxon>Gunneridae</taxon>
        <taxon>Pentapetalae</taxon>
        <taxon>rosids</taxon>
        <taxon>fabids</taxon>
        <taxon>Fabales</taxon>
        <taxon>Fabaceae</taxon>
        <taxon>Cercidoideae</taxon>
        <taxon>Cercideae</taxon>
        <taxon>Bauhiniinae</taxon>
        <taxon>Bauhinia</taxon>
    </lineage>
</organism>
<reference evidence="1 2" key="1">
    <citation type="journal article" date="2022" name="DNA Res.">
        <title>Chromosomal-level genome assembly of the orchid tree Bauhinia variegata (Leguminosae; Cercidoideae) supports the allotetraploid origin hypothesis of Bauhinia.</title>
        <authorList>
            <person name="Zhong Y."/>
            <person name="Chen Y."/>
            <person name="Zheng D."/>
            <person name="Pang J."/>
            <person name="Liu Y."/>
            <person name="Luo S."/>
            <person name="Meng S."/>
            <person name="Qian L."/>
            <person name="Wei D."/>
            <person name="Dai S."/>
            <person name="Zhou R."/>
        </authorList>
    </citation>
    <scope>NUCLEOTIDE SEQUENCE [LARGE SCALE GENOMIC DNA]</scope>
    <source>
        <strain evidence="1">BV-YZ2020</strain>
    </source>
</reference>
<comment type="caution">
    <text evidence="1">The sequence shown here is derived from an EMBL/GenBank/DDBJ whole genome shotgun (WGS) entry which is preliminary data.</text>
</comment>
<gene>
    <name evidence="1" type="ORF">L6164_006894</name>
</gene>
<accession>A0ACB9PYM3</accession>
<protein>
    <submittedName>
        <fullName evidence="1">Uncharacterized protein</fullName>
    </submittedName>
</protein>
<evidence type="ECO:0000313" key="2">
    <source>
        <dbReference type="Proteomes" id="UP000828941"/>
    </source>
</evidence>
<evidence type="ECO:0000313" key="1">
    <source>
        <dbReference type="EMBL" id="KAI4352666.1"/>
    </source>
</evidence>
<keyword evidence="2" id="KW-1185">Reference proteome</keyword>
<proteinExistence type="predicted"/>
<dbReference type="EMBL" id="CM039428">
    <property type="protein sequence ID" value="KAI4352666.1"/>
    <property type="molecule type" value="Genomic_DNA"/>
</dbReference>
<sequence>MGRNSVTSIAPGFRFHPTDEELVRYYLRRKVSGKAFRFDPIGDIDIYKSEPWDLPSQSKLKSRDLEWYFFSALDKKYGNSSRTNRATEKGYWKTTGKDRPVRHSSRIVGMKKTLVYHSGRAPRGARSNWVMHEYRLADEELANKGIQQDAFVLCRIFQKSGTGPKNGEQYGAPFLEEEWENDEVAPPGEEFGEEDVLFGDGAYVETNDLEQKLDMVIACESNSVPKNFVCGESSSYPEQSQGFEYQRPVVGTDGTFEPQDDQFLNMVDHFQEFIEEQKPNVGMDGAFEPHHAQFFDMPKPDMVSENVKDNYTEASHDENALNFNYALDDLYLDAADVLPIFDGSFLEANDLVNPIETNDLVNPIGADPAGVEMVDDYLSFFDNEDDITQYISFDSPDIMGTENPVPDQTQPFTEQKANEGSEDASMANKHDLEAHCSNEASSSKQKTDDSKLVSGNTFMYTGK</sequence>
<dbReference type="Proteomes" id="UP000828941">
    <property type="component" value="Chromosome 3"/>
</dbReference>